<dbReference type="GO" id="GO:0016747">
    <property type="term" value="F:acyltransferase activity, transferring groups other than amino-acyl groups"/>
    <property type="evidence" value="ECO:0007669"/>
    <property type="project" value="InterPro"/>
</dbReference>
<dbReference type="SMART" id="SM00703">
    <property type="entry name" value="NRF"/>
    <property type="match status" value="1"/>
</dbReference>
<evidence type="ECO:0000256" key="2">
    <source>
        <dbReference type="SAM" id="Phobius"/>
    </source>
</evidence>
<dbReference type="InterPro" id="IPR002656">
    <property type="entry name" value="Acyl_transf_3_dom"/>
</dbReference>
<dbReference type="Pfam" id="PF20146">
    <property type="entry name" value="NRF"/>
    <property type="match status" value="1"/>
</dbReference>
<keyword evidence="2" id="KW-0812">Transmembrane</keyword>
<keyword evidence="3" id="KW-0732">Signal</keyword>
<proteinExistence type="predicted"/>
<dbReference type="AlphaFoldDB" id="A0A5S6QLF7"/>
<keyword evidence="2" id="KW-0472">Membrane</keyword>
<feature type="transmembrane region" description="Helical" evidence="2">
    <location>
        <begin position="465"/>
        <end position="487"/>
    </location>
</feature>
<dbReference type="WBParaSite" id="TMUE_2000008040.2">
    <property type="protein sequence ID" value="TMUE_2000008040.2"/>
    <property type="gene ID" value="WBGene00289189"/>
</dbReference>
<feature type="region of interest" description="Disordered" evidence="1">
    <location>
        <begin position="312"/>
        <end position="342"/>
    </location>
</feature>
<evidence type="ECO:0000313" key="6">
    <source>
        <dbReference type="WBParaSite" id="TMUE_2000008040.1"/>
    </source>
</evidence>
<accession>A0A5S6QLF7</accession>
<feature type="transmembrane region" description="Helical" evidence="2">
    <location>
        <begin position="639"/>
        <end position="663"/>
    </location>
</feature>
<feature type="signal peptide" evidence="3">
    <location>
        <begin position="1"/>
        <end position="22"/>
    </location>
</feature>
<sequence length="789" mass="88616">MCSYLFFVLAWLLAHRQPQCSADEQFSWNLLSHHLSILRSSLLRNLSAKATEYGRRWLASPHESNPIGELIRLVKLLYEKLNSACEELKNSHGYKIDDQCRQDVALSVCAMAYLLNGTATKVFKICEADMDKQRCYNETNKLIYENMWAIRFVDAFGKIPSGIFDGNLIFLGSYAECAKLDVPRWEASSQEQRNGSVGGRNCIVQLGLPPLTDQWQPSESALRRTLVTEPLFKWGICVPSTCKASDIEYLGDVAVPGLASAGMRVHCEEYSPLMDDACAIAAIMVGALLLLLVIVASVFDFSRQLQRSKTSMKAVNSRSSSPNAFSMDTMNEEQGRSKGSTMVPFTETDGRKISLLLFFSIFTNIRRLSRSDNAHLHYLDGVRCLSMMYAILGYTCMFALNNLDNALVGMDMLGELKAQLVNSAALAADTFFLLSGCLTSYWFFKRLCSDAACRFRLWVRMLGRRVIRLLPSYLAVFVCTTVLFKYFGNGPLWNGDIPSESSQEDCAVSWWTNLLLLQNFLYVRQPCFGWSWFVAAEMQCFLACFAILWFLSRRPRLGMALATLATTAFAICHLLIVVFNDYPPSYLGTTNLKELKKLEDYIRNVFIKPYAHGCSYVIGICLGYLLVKLKTKTFRMNTLPKNIIFCSAVVINAATVFSIYDYANGHPWSLVEKGIYASLSRLTWPLTVGAVIVWCRLFPKSAVSQVMSMDLWNPLAKLTYGVALIHPLIIASLLLTLRDTFHLTILNAVYNGISVTAVSYLVALVLYLCVEGPMLNIRDMYISCEGTSL</sequence>
<feature type="transmembrane region" description="Helical" evidence="2">
    <location>
        <begin position="420"/>
        <end position="444"/>
    </location>
</feature>
<dbReference type="PANTHER" id="PTHR11161:SF12">
    <property type="entry name" value="ACYLTRANSFERASE 3 DOMAIN-CONTAINING PROTEIN-RELATED"/>
    <property type="match status" value="1"/>
</dbReference>
<dbReference type="PANTHER" id="PTHR11161">
    <property type="entry name" value="O-ACYLTRANSFERASE"/>
    <property type="match status" value="1"/>
</dbReference>
<evidence type="ECO:0000313" key="5">
    <source>
        <dbReference type="Proteomes" id="UP000046395"/>
    </source>
</evidence>
<protein>
    <submittedName>
        <fullName evidence="6 7">NRF domain-containing protein</fullName>
    </submittedName>
</protein>
<dbReference type="Pfam" id="PF01757">
    <property type="entry name" value="Acyl_transf_3"/>
    <property type="match status" value="1"/>
</dbReference>
<dbReference type="Proteomes" id="UP000046395">
    <property type="component" value="Unassembled WGS sequence"/>
</dbReference>
<feature type="transmembrane region" description="Helical" evidence="2">
    <location>
        <begin position="675"/>
        <end position="697"/>
    </location>
</feature>
<feature type="transmembrane region" description="Helical" evidence="2">
    <location>
        <begin position="610"/>
        <end position="627"/>
    </location>
</feature>
<evidence type="ECO:0000313" key="7">
    <source>
        <dbReference type="WBParaSite" id="TMUE_2000008040.2"/>
    </source>
</evidence>
<keyword evidence="5" id="KW-1185">Reference proteome</keyword>
<evidence type="ECO:0000256" key="3">
    <source>
        <dbReference type="SAM" id="SignalP"/>
    </source>
</evidence>
<reference evidence="5" key="2">
    <citation type="submission" date="2014-03" db="EMBL/GenBank/DDBJ databases">
        <title>The whipworm genome and dual-species transcriptomics of an intimate host-pathogen interaction.</title>
        <authorList>
            <person name="Foth B.J."/>
            <person name="Tsai I.J."/>
            <person name="Reid A.J."/>
            <person name="Bancroft A.J."/>
            <person name="Nichol S."/>
            <person name="Tracey A."/>
            <person name="Holroyd N."/>
            <person name="Cotton J.A."/>
            <person name="Stanley E.J."/>
            <person name="Zarowiecki M."/>
            <person name="Liu J.Z."/>
            <person name="Huckvale T."/>
            <person name="Cooper P.J."/>
            <person name="Grencis R.K."/>
            <person name="Berriman M."/>
        </authorList>
    </citation>
    <scope>NUCLEOTIDE SEQUENCE [LARGE SCALE GENOMIC DNA]</scope>
    <source>
        <strain evidence="5">Edinburgh</strain>
    </source>
</reference>
<feature type="transmembrane region" description="Helical" evidence="2">
    <location>
        <begin position="376"/>
        <end position="400"/>
    </location>
</feature>
<dbReference type="InterPro" id="IPR052728">
    <property type="entry name" value="O2_lipid_transport_reg"/>
</dbReference>
<evidence type="ECO:0000256" key="1">
    <source>
        <dbReference type="SAM" id="MobiDB-lite"/>
    </source>
</evidence>
<reference evidence="6" key="3">
    <citation type="submission" date="2019-12" db="UniProtKB">
        <authorList>
            <consortium name="WormBaseParasite"/>
        </authorList>
    </citation>
    <scope>IDENTIFICATION</scope>
</reference>
<feature type="chain" id="PRO_5044624317" evidence="3">
    <location>
        <begin position="23"/>
        <end position="789"/>
    </location>
</feature>
<feature type="domain" description="Nose resistant-to-fluoxetine protein N-terminal" evidence="4">
    <location>
        <begin position="132"/>
        <end position="269"/>
    </location>
</feature>
<feature type="transmembrane region" description="Helical" evidence="2">
    <location>
        <begin position="718"/>
        <end position="737"/>
    </location>
</feature>
<evidence type="ECO:0000259" key="4">
    <source>
        <dbReference type="SMART" id="SM00703"/>
    </source>
</evidence>
<feature type="transmembrane region" description="Helical" evidence="2">
    <location>
        <begin position="279"/>
        <end position="299"/>
    </location>
</feature>
<organism evidence="5 6">
    <name type="scientific">Trichuris muris</name>
    <name type="common">Mouse whipworm</name>
    <dbReference type="NCBI Taxonomy" id="70415"/>
    <lineage>
        <taxon>Eukaryota</taxon>
        <taxon>Metazoa</taxon>
        <taxon>Ecdysozoa</taxon>
        <taxon>Nematoda</taxon>
        <taxon>Enoplea</taxon>
        <taxon>Dorylaimia</taxon>
        <taxon>Trichinellida</taxon>
        <taxon>Trichuridae</taxon>
        <taxon>Trichuris</taxon>
    </lineage>
</organism>
<feature type="transmembrane region" description="Helical" evidence="2">
    <location>
        <begin position="749"/>
        <end position="770"/>
    </location>
</feature>
<dbReference type="WBParaSite" id="TMUE_2000008040.1">
    <property type="protein sequence ID" value="TMUE_2000008040.1"/>
    <property type="gene ID" value="WBGene00289189"/>
</dbReference>
<keyword evidence="2" id="KW-1133">Transmembrane helix</keyword>
<name>A0A5S6QLF7_TRIMR</name>
<feature type="transmembrane region" description="Helical" evidence="2">
    <location>
        <begin position="558"/>
        <end position="579"/>
    </location>
</feature>
<dbReference type="InterPro" id="IPR006621">
    <property type="entry name" value="Nose-resist-to-fluoxetine_N"/>
</dbReference>
<reference evidence="5" key="1">
    <citation type="submission" date="2013-11" db="EMBL/GenBank/DDBJ databases">
        <authorList>
            <person name="Aslett M."/>
        </authorList>
    </citation>
    <scope>NUCLEOTIDE SEQUENCE [LARGE SCALE GENOMIC DNA]</scope>
    <source>
        <strain evidence="5">Edinburgh</strain>
    </source>
</reference>
<feature type="transmembrane region" description="Helical" evidence="2">
    <location>
        <begin position="530"/>
        <end position="551"/>
    </location>
</feature>
<feature type="compositionally biased region" description="Polar residues" evidence="1">
    <location>
        <begin position="312"/>
        <end position="329"/>
    </location>
</feature>